<dbReference type="PANTHER" id="PTHR31003:SF3">
    <property type="entry name" value="HOMEODOMAIN-LIKE SUPERFAMILY PROTEIN-RELATED"/>
    <property type="match status" value="1"/>
</dbReference>
<dbReference type="InterPro" id="IPR006447">
    <property type="entry name" value="Myb_dom_plants"/>
</dbReference>
<keyword evidence="8" id="KW-1185">Reference proteome</keyword>
<dbReference type="InterPro" id="IPR009057">
    <property type="entry name" value="Homeodomain-like_sf"/>
</dbReference>
<dbReference type="Pfam" id="PF26575">
    <property type="entry name" value="HHO5_N"/>
    <property type="match status" value="1"/>
</dbReference>
<dbReference type="NCBIfam" id="TIGR01557">
    <property type="entry name" value="myb_SHAQKYF"/>
    <property type="match status" value="1"/>
</dbReference>
<dbReference type="InterPro" id="IPR044787">
    <property type="entry name" value="HHO5-like"/>
</dbReference>
<dbReference type="Proteomes" id="UP000036987">
    <property type="component" value="Unassembled WGS sequence"/>
</dbReference>
<protein>
    <recommendedName>
        <fullName evidence="6">HTH myb-type domain-containing protein</fullName>
    </recommendedName>
</protein>
<organism evidence="7 8">
    <name type="scientific">Zostera marina</name>
    <name type="common">Eelgrass</name>
    <dbReference type="NCBI Taxonomy" id="29655"/>
    <lineage>
        <taxon>Eukaryota</taxon>
        <taxon>Viridiplantae</taxon>
        <taxon>Streptophyta</taxon>
        <taxon>Embryophyta</taxon>
        <taxon>Tracheophyta</taxon>
        <taxon>Spermatophyta</taxon>
        <taxon>Magnoliopsida</taxon>
        <taxon>Liliopsida</taxon>
        <taxon>Zosteraceae</taxon>
        <taxon>Zostera</taxon>
    </lineage>
</organism>
<comment type="subcellular location">
    <subcellularLocation>
        <location evidence="1">Nucleus</location>
    </subcellularLocation>
</comment>
<gene>
    <name evidence="7" type="ORF">ZOSMA_9G01150</name>
</gene>
<dbReference type="SUPFAM" id="SSF46689">
    <property type="entry name" value="Homeodomain-like"/>
    <property type="match status" value="1"/>
</dbReference>
<dbReference type="PANTHER" id="PTHR31003">
    <property type="entry name" value="MYB FAMILY TRANSCRIPTION FACTOR"/>
    <property type="match status" value="1"/>
</dbReference>
<evidence type="ECO:0000313" key="8">
    <source>
        <dbReference type="Proteomes" id="UP000036987"/>
    </source>
</evidence>
<dbReference type="STRING" id="29655.A0A0K9NJ49"/>
<reference evidence="8" key="1">
    <citation type="journal article" date="2016" name="Nature">
        <title>The genome of the seagrass Zostera marina reveals angiosperm adaptation to the sea.</title>
        <authorList>
            <person name="Olsen J.L."/>
            <person name="Rouze P."/>
            <person name="Verhelst B."/>
            <person name="Lin Y.-C."/>
            <person name="Bayer T."/>
            <person name="Collen J."/>
            <person name="Dattolo E."/>
            <person name="De Paoli E."/>
            <person name="Dittami S."/>
            <person name="Maumus F."/>
            <person name="Michel G."/>
            <person name="Kersting A."/>
            <person name="Lauritano C."/>
            <person name="Lohaus R."/>
            <person name="Toepel M."/>
            <person name="Tonon T."/>
            <person name="Vanneste K."/>
            <person name="Amirebrahimi M."/>
            <person name="Brakel J."/>
            <person name="Bostroem C."/>
            <person name="Chovatia M."/>
            <person name="Grimwood J."/>
            <person name="Jenkins J.W."/>
            <person name="Jueterbock A."/>
            <person name="Mraz A."/>
            <person name="Stam W.T."/>
            <person name="Tice H."/>
            <person name="Bornberg-Bauer E."/>
            <person name="Green P.J."/>
            <person name="Pearson G.A."/>
            <person name="Procaccini G."/>
            <person name="Duarte C.M."/>
            <person name="Schmutz J."/>
            <person name="Reusch T.B.H."/>
            <person name="Van de Peer Y."/>
        </authorList>
    </citation>
    <scope>NUCLEOTIDE SEQUENCE [LARGE SCALE GENOMIC DNA]</scope>
    <source>
        <strain evidence="8">cv. Finnish</strain>
    </source>
</reference>
<dbReference type="OrthoDB" id="1908613at2759"/>
<dbReference type="GO" id="GO:0003677">
    <property type="term" value="F:DNA binding"/>
    <property type="evidence" value="ECO:0007669"/>
    <property type="project" value="UniProtKB-KW"/>
</dbReference>
<keyword evidence="3" id="KW-0238">DNA-binding</keyword>
<name>A0A0K9NJ49_ZOSMR</name>
<keyword evidence="5" id="KW-0539">Nucleus</keyword>
<comment type="caution">
    <text evidence="7">The sequence shown here is derived from an EMBL/GenBank/DDBJ whole genome shotgun (WGS) entry which is preliminary data.</text>
</comment>
<dbReference type="AlphaFoldDB" id="A0A0K9NJ49"/>
<evidence type="ECO:0000259" key="6">
    <source>
        <dbReference type="PROSITE" id="PS51294"/>
    </source>
</evidence>
<evidence type="ECO:0000256" key="5">
    <source>
        <dbReference type="ARBA" id="ARBA00023242"/>
    </source>
</evidence>
<dbReference type="GO" id="GO:0005634">
    <property type="term" value="C:nucleus"/>
    <property type="evidence" value="ECO:0007669"/>
    <property type="project" value="UniProtKB-SubCell"/>
</dbReference>
<dbReference type="InterPro" id="IPR017930">
    <property type="entry name" value="Myb_dom"/>
</dbReference>
<dbReference type="InterPro" id="IPR001005">
    <property type="entry name" value="SANT/Myb"/>
</dbReference>
<evidence type="ECO:0000256" key="1">
    <source>
        <dbReference type="ARBA" id="ARBA00004123"/>
    </source>
</evidence>
<feature type="domain" description="HTH myb-type" evidence="6">
    <location>
        <begin position="222"/>
        <end position="282"/>
    </location>
</feature>
<dbReference type="GO" id="GO:0003700">
    <property type="term" value="F:DNA-binding transcription factor activity"/>
    <property type="evidence" value="ECO:0007669"/>
    <property type="project" value="InterPro"/>
</dbReference>
<dbReference type="PROSITE" id="PS51294">
    <property type="entry name" value="HTH_MYB"/>
    <property type="match status" value="1"/>
</dbReference>
<dbReference type="InterPro" id="IPR058673">
    <property type="entry name" value="HHO5-like_N"/>
</dbReference>
<evidence type="ECO:0000256" key="3">
    <source>
        <dbReference type="ARBA" id="ARBA00023125"/>
    </source>
</evidence>
<dbReference type="Gene3D" id="1.10.10.60">
    <property type="entry name" value="Homeodomain-like"/>
    <property type="match status" value="1"/>
</dbReference>
<dbReference type="Pfam" id="PF00249">
    <property type="entry name" value="Myb_DNA-binding"/>
    <property type="match status" value="1"/>
</dbReference>
<dbReference type="EMBL" id="LFYR01002228">
    <property type="protein sequence ID" value="KMZ56010.1"/>
    <property type="molecule type" value="Genomic_DNA"/>
</dbReference>
<keyword evidence="4" id="KW-0804">Transcription</keyword>
<sequence length="325" mass="36743">MTYYVHNLDGFLHDHHRIGSVTASGDVEVCWVSATDGEIEDGRDFSGHTVANYVMALEEEKRKIEPFKRELSLCLQLVTDLINHLKRDLVNVTPVLEHFLPIKSTPVLDQNGATQNSEKETRDRNKMDWMSSAQLWSDNYSDEAISNNNHDETNNGFGRVFTATAFQEEETSKKKKKKKKKKLNTIATSDLSLLTPGGFRFFSPAKNADSVLSDNNQQQQHARRKARRCWSSDLHRRFVSALHQIGGSQAATPKQIRELMKVDGLTNDEVKSHLQKYRLHNRRISSCPPLSIAIDETMVVLGNGGMWVPSSISSPAHTDKHTTFL</sequence>
<keyword evidence="2" id="KW-0805">Transcription regulation</keyword>
<dbReference type="OMA" id="SENNCWK"/>
<proteinExistence type="predicted"/>
<evidence type="ECO:0000313" key="7">
    <source>
        <dbReference type="EMBL" id="KMZ56010.1"/>
    </source>
</evidence>
<accession>A0A0K9NJ49</accession>
<evidence type="ECO:0000256" key="4">
    <source>
        <dbReference type="ARBA" id="ARBA00023163"/>
    </source>
</evidence>
<evidence type="ECO:0000256" key="2">
    <source>
        <dbReference type="ARBA" id="ARBA00023015"/>
    </source>
</evidence>
<dbReference type="FunFam" id="1.10.10.60:FF:000002">
    <property type="entry name" value="Myb family transcription factor"/>
    <property type="match status" value="1"/>
</dbReference>